<evidence type="ECO:0000259" key="9">
    <source>
        <dbReference type="Pfam" id="PF02108"/>
    </source>
</evidence>
<dbReference type="Proteomes" id="UP000316905">
    <property type="component" value="Unassembled WGS sequence"/>
</dbReference>
<evidence type="ECO:0000256" key="3">
    <source>
        <dbReference type="ARBA" id="ARBA00016507"/>
    </source>
</evidence>
<dbReference type="SUPFAM" id="SSF160527">
    <property type="entry name" value="V-type ATPase subunit E-like"/>
    <property type="match status" value="1"/>
</dbReference>
<evidence type="ECO:0000313" key="10">
    <source>
        <dbReference type="EMBL" id="TWI53923.1"/>
    </source>
</evidence>
<evidence type="ECO:0000256" key="1">
    <source>
        <dbReference type="ARBA" id="ARBA00003041"/>
    </source>
</evidence>
<evidence type="ECO:0000256" key="7">
    <source>
        <dbReference type="ARBA" id="ARBA00023225"/>
    </source>
</evidence>
<keyword evidence="5" id="KW-1005">Bacterial flagellum biogenesis</keyword>
<dbReference type="InterPro" id="IPR018035">
    <property type="entry name" value="Flagellar_FliH/T3SS_HrpE"/>
</dbReference>
<proteinExistence type="inferred from homology"/>
<dbReference type="GO" id="GO:0015031">
    <property type="term" value="P:protein transport"/>
    <property type="evidence" value="ECO:0007669"/>
    <property type="project" value="UniProtKB-KW"/>
</dbReference>
<keyword evidence="6" id="KW-0653">Protein transport</keyword>
<dbReference type="NCBIfam" id="NF004269">
    <property type="entry name" value="PRK05687.1-5"/>
    <property type="match status" value="1"/>
</dbReference>
<protein>
    <recommendedName>
        <fullName evidence="3">Flagellar assembly protein FliH</fullName>
    </recommendedName>
</protein>
<evidence type="ECO:0000256" key="8">
    <source>
        <dbReference type="SAM" id="MobiDB-lite"/>
    </source>
</evidence>
<evidence type="ECO:0000256" key="2">
    <source>
        <dbReference type="ARBA" id="ARBA00006602"/>
    </source>
</evidence>
<dbReference type="Pfam" id="PF02108">
    <property type="entry name" value="FliH"/>
    <property type="match status" value="1"/>
</dbReference>
<comment type="caution">
    <text evidence="10">The sequence shown here is derived from an EMBL/GenBank/DDBJ whole genome shotgun (WGS) entry which is preliminary data.</text>
</comment>
<dbReference type="EMBL" id="VLKY01000007">
    <property type="protein sequence ID" value="TWI53923.1"/>
    <property type="molecule type" value="Genomic_DNA"/>
</dbReference>
<comment type="similarity">
    <text evidence="2">Belongs to the FliH family.</text>
</comment>
<dbReference type="GO" id="GO:0005829">
    <property type="term" value="C:cytosol"/>
    <property type="evidence" value="ECO:0007669"/>
    <property type="project" value="TreeGrafter"/>
</dbReference>
<dbReference type="GO" id="GO:0044781">
    <property type="term" value="P:bacterial-type flagellum organization"/>
    <property type="evidence" value="ECO:0007669"/>
    <property type="project" value="UniProtKB-KW"/>
</dbReference>
<evidence type="ECO:0000256" key="6">
    <source>
        <dbReference type="ARBA" id="ARBA00022927"/>
    </source>
</evidence>
<sequence>MNKAESTDLIRAKQINVFERWLLPDFDGPQPDLETHIPEPEPEPVIEPSSIEEVPIEEVKPLTLEELEAIRQEAYQEAYNEGFMAGEREGFHSGQVKARQEAEVALKSKLSSLEILMGHLLEPIAQQDRELEQALVRLVGHVSRQVIQRELIQDSSQLRQILREALKLLPMGASNIRIHLSPQDFDLVKALRDRHDEHWKLLEDEALLPGGCRIESEHSVIDASVETRIAQAMTQLAEQQRHQATQPAEPDMHISLEGDADAS</sequence>
<keyword evidence="4" id="KW-0813">Transport</keyword>
<keyword evidence="11" id="KW-1185">Reference proteome</keyword>
<dbReference type="PANTHER" id="PTHR34982">
    <property type="entry name" value="YOP PROTEINS TRANSLOCATION PROTEIN L"/>
    <property type="match status" value="1"/>
</dbReference>
<evidence type="ECO:0000256" key="5">
    <source>
        <dbReference type="ARBA" id="ARBA00022795"/>
    </source>
</evidence>
<evidence type="ECO:0000256" key="4">
    <source>
        <dbReference type="ARBA" id="ARBA00022448"/>
    </source>
</evidence>
<dbReference type="InterPro" id="IPR051472">
    <property type="entry name" value="T3SS_Stator/FliH"/>
</dbReference>
<keyword evidence="10" id="KW-0966">Cell projection</keyword>
<feature type="domain" description="Flagellar assembly protein FliH/Type III secretion system HrpE" evidence="9">
    <location>
        <begin position="109"/>
        <end position="231"/>
    </location>
</feature>
<dbReference type="PANTHER" id="PTHR34982:SF1">
    <property type="entry name" value="FLAGELLAR ASSEMBLY PROTEIN FLIH"/>
    <property type="match status" value="1"/>
</dbReference>
<keyword evidence="10" id="KW-0282">Flagellum</keyword>
<feature type="region of interest" description="Disordered" evidence="8">
    <location>
        <begin position="240"/>
        <end position="263"/>
    </location>
</feature>
<dbReference type="AlphaFoldDB" id="A0A562QB34"/>
<gene>
    <name evidence="10" type="ORF">IQ22_02534</name>
</gene>
<dbReference type="RefSeq" id="WP_145142200.1">
    <property type="nucleotide sequence ID" value="NZ_VLKY01000007.1"/>
</dbReference>
<dbReference type="OrthoDB" id="8480773at2"/>
<keyword evidence="7" id="KW-1006">Bacterial flagellum protein export</keyword>
<keyword evidence="10" id="KW-0969">Cilium</keyword>
<organism evidence="10 11">
    <name type="scientific">Pseudomonas duriflava</name>
    <dbReference type="NCBI Taxonomy" id="459528"/>
    <lineage>
        <taxon>Bacteria</taxon>
        <taxon>Pseudomonadati</taxon>
        <taxon>Pseudomonadota</taxon>
        <taxon>Gammaproteobacteria</taxon>
        <taxon>Pseudomonadales</taxon>
        <taxon>Pseudomonadaceae</taxon>
        <taxon>Pseudomonas</taxon>
    </lineage>
</organism>
<evidence type="ECO:0000313" key="11">
    <source>
        <dbReference type="Proteomes" id="UP000316905"/>
    </source>
</evidence>
<name>A0A562QB34_9PSED</name>
<accession>A0A562QB34</accession>
<comment type="function">
    <text evidence="1">Needed for flagellar regrowth and assembly.</text>
</comment>
<reference evidence="10 11" key="1">
    <citation type="journal article" date="2015" name="Stand. Genomic Sci.">
        <title>Genomic Encyclopedia of Bacterial and Archaeal Type Strains, Phase III: the genomes of soil and plant-associated and newly described type strains.</title>
        <authorList>
            <person name="Whitman W.B."/>
            <person name="Woyke T."/>
            <person name="Klenk H.P."/>
            <person name="Zhou Y."/>
            <person name="Lilburn T.G."/>
            <person name="Beck B.J."/>
            <person name="De Vos P."/>
            <person name="Vandamme P."/>
            <person name="Eisen J.A."/>
            <person name="Garrity G."/>
            <person name="Hugenholtz P."/>
            <person name="Kyrpides N.C."/>
        </authorList>
    </citation>
    <scope>NUCLEOTIDE SEQUENCE [LARGE SCALE GENOMIC DNA]</scope>
    <source>
        <strain evidence="10 11">CGMCC 1.6858</strain>
    </source>
</reference>